<reference evidence="2 3" key="1">
    <citation type="journal article" date="2016" name="Nat. Commun.">
        <title>Ectomycorrhizal ecology is imprinted in the genome of the dominant symbiotic fungus Cenococcum geophilum.</title>
        <authorList>
            <consortium name="DOE Joint Genome Institute"/>
            <person name="Peter M."/>
            <person name="Kohler A."/>
            <person name="Ohm R.A."/>
            <person name="Kuo A."/>
            <person name="Krutzmann J."/>
            <person name="Morin E."/>
            <person name="Arend M."/>
            <person name="Barry K.W."/>
            <person name="Binder M."/>
            <person name="Choi C."/>
            <person name="Clum A."/>
            <person name="Copeland A."/>
            <person name="Grisel N."/>
            <person name="Haridas S."/>
            <person name="Kipfer T."/>
            <person name="LaButti K."/>
            <person name="Lindquist E."/>
            <person name="Lipzen A."/>
            <person name="Maire R."/>
            <person name="Meier B."/>
            <person name="Mihaltcheva S."/>
            <person name="Molinier V."/>
            <person name="Murat C."/>
            <person name="Poggeler S."/>
            <person name="Quandt C.A."/>
            <person name="Sperisen C."/>
            <person name="Tritt A."/>
            <person name="Tisserant E."/>
            <person name="Crous P.W."/>
            <person name="Henrissat B."/>
            <person name="Nehls U."/>
            <person name="Egli S."/>
            <person name="Spatafora J.W."/>
            <person name="Grigoriev I.V."/>
            <person name="Martin F.M."/>
        </authorList>
    </citation>
    <scope>NUCLEOTIDE SEQUENCE [LARGE SCALE GENOMIC DNA]</scope>
    <source>
        <strain evidence="2 3">CBS 207.34</strain>
    </source>
</reference>
<dbReference type="InterPro" id="IPR031352">
    <property type="entry name" value="SesA"/>
</dbReference>
<sequence length="1056" mass="119893">MDPLSAIGLASAIVQFVDFGSKIVIRLQEFSANVGEIPEVFRDITIQLPLLLSALTDIASQAKSGKVEQTRQNELRKVIVRCQVHIKDLNRIIKEVLPAKDDSLFVRSKKAILSVRREDKVKSIVEKLEQFKSTLTLYQASVLTGQVEPATKLHQKYFEIPSQRRVSRFIGRESILQEINTKLHEQEPESPGPAVLVLTGMGGQGKTQIALKYCHQSWQNKIFRVKDFERFANVLEASGPPLPPRDSRASSFRAALEMWADKWLLILDNLDSVHFQDFQQYLPNAKHGTVIVTCRYQKLSGLESLRIPSMSATDALKLLLVQCEQPISDSVTREGKAIVEELGYLPLAIVLAGSYIKIRNLPLTVFRSHYSRRKREILDQTAAISVPCRSPKDPQLQDSLSVFTSWELALNHLSSNEHSQAEKQWLLSALGFLSPTGINEELFEIHFRNCEICYKTNLAFASTQGQWDSLLFQDVLAEMRNLALLESLDYDDEGRAQVSIHPLVSGWIRMRLDRHKQRDFAIKSTLILGDFLDKYSDKSGHLRSDYYFKKNLLSELDFRAQNEEFVRVSDETLKNVNRCTMNISVYVGNEVPQSAKLRNAVLRMTTVYMEHARFREAQQLVSTIANVSEAKDELDFRAIILLGLSYFATGYTDLAKGIFACSVERIEKLSPCFESMRLLLLAYYATGCFTKEDSDEARAIISGILQRLELREWGARDQHNVFATRLITASVLLGLKDYAKADSVYEMLATDQTFLLPGDYQIHLMKLSHAQTKLLQGKAKEAQPIVESLLQEQRQEFSLASMRTGRTMLALAECYRLQKHLTEAESLYKFIIDTRQGIYGNNDNLITAKQLLIAGKSFLRYTCDVNLKDDTEATKYFSELWPWCQAAFHGKSEDSAAYQRIATILAKSVLYCSARPGVCQSMKMQIDGVVASLAELIERADKPLGNDMITCEILLDLAETHCKLEQYTLEEPLREAARRIRKELLGDGSSLTWMVQAQLTLCQLRLGKRDEAKSMYQQYCEWSQDDRILDEVPNNVQDQLSYLLDRIHECLGKSGG</sequence>
<dbReference type="PRINTS" id="PR00364">
    <property type="entry name" value="DISEASERSIST"/>
</dbReference>
<evidence type="ECO:0000313" key="2">
    <source>
        <dbReference type="EMBL" id="OCL08355.1"/>
    </source>
</evidence>
<dbReference type="PANTHER" id="PTHR47691">
    <property type="entry name" value="REGULATOR-RELATED"/>
    <property type="match status" value="1"/>
</dbReference>
<organism evidence="2 3">
    <name type="scientific">Glonium stellatum</name>
    <dbReference type="NCBI Taxonomy" id="574774"/>
    <lineage>
        <taxon>Eukaryota</taxon>
        <taxon>Fungi</taxon>
        <taxon>Dikarya</taxon>
        <taxon>Ascomycota</taxon>
        <taxon>Pezizomycotina</taxon>
        <taxon>Dothideomycetes</taxon>
        <taxon>Pleosporomycetidae</taxon>
        <taxon>Gloniales</taxon>
        <taxon>Gloniaceae</taxon>
        <taxon>Glonium</taxon>
    </lineage>
</organism>
<accession>A0A8E2F129</accession>
<keyword evidence="3" id="KW-1185">Reference proteome</keyword>
<gene>
    <name evidence="2" type="ORF">AOQ84DRAFT_406994</name>
</gene>
<dbReference type="PANTHER" id="PTHR47691:SF3">
    <property type="entry name" value="HTH-TYPE TRANSCRIPTIONAL REGULATOR RV0890C-RELATED"/>
    <property type="match status" value="1"/>
</dbReference>
<proteinExistence type="predicted"/>
<evidence type="ECO:0000313" key="3">
    <source>
        <dbReference type="Proteomes" id="UP000250140"/>
    </source>
</evidence>
<dbReference type="InterPro" id="IPR011990">
    <property type="entry name" value="TPR-like_helical_dom_sf"/>
</dbReference>
<dbReference type="SUPFAM" id="SSF52540">
    <property type="entry name" value="P-loop containing nucleoside triphosphate hydrolases"/>
    <property type="match status" value="1"/>
</dbReference>
<evidence type="ECO:0000259" key="1">
    <source>
        <dbReference type="Pfam" id="PF17107"/>
    </source>
</evidence>
<dbReference type="SUPFAM" id="SSF48452">
    <property type="entry name" value="TPR-like"/>
    <property type="match status" value="1"/>
</dbReference>
<name>A0A8E2F129_9PEZI</name>
<dbReference type="OrthoDB" id="5986190at2759"/>
<dbReference type="InterPro" id="IPR027417">
    <property type="entry name" value="P-loop_NTPase"/>
</dbReference>
<dbReference type="Gene3D" id="3.40.50.300">
    <property type="entry name" value="P-loop containing nucleotide triphosphate hydrolases"/>
    <property type="match status" value="1"/>
</dbReference>
<dbReference type="Gene3D" id="1.25.40.10">
    <property type="entry name" value="Tetratricopeptide repeat domain"/>
    <property type="match status" value="2"/>
</dbReference>
<dbReference type="EMBL" id="KV749666">
    <property type="protein sequence ID" value="OCL08355.1"/>
    <property type="molecule type" value="Genomic_DNA"/>
</dbReference>
<dbReference type="Pfam" id="PF17107">
    <property type="entry name" value="SesA"/>
    <property type="match status" value="1"/>
</dbReference>
<feature type="domain" description="NACHT-NTPase and P-loop NTPases N-terminal" evidence="1">
    <location>
        <begin position="11"/>
        <end position="130"/>
    </location>
</feature>
<dbReference type="Proteomes" id="UP000250140">
    <property type="component" value="Unassembled WGS sequence"/>
</dbReference>
<protein>
    <recommendedName>
        <fullName evidence="1">NACHT-NTPase and P-loop NTPases N-terminal domain-containing protein</fullName>
    </recommendedName>
</protein>
<dbReference type="AlphaFoldDB" id="A0A8E2F129"/>